<dbReference type="KEGG" id="sus:Acid_6969"/>
<dbReference type="GO" id="GO:0008168">
    <property type="term" value="F:methyltransferase activity"/>
    <property type="evidence" value="ECO:0007669"/>
    <property type="project" value="UniProtKB-KW"/>
</dbReference>
<dbReference type="HOGENOM" id="CLU_054162_0_0_0"/>
<accession>Q01R38</accession>
<dbReference type="Pfam" id="PF01208">
    <property type="entry name" value="URO-D"/>
    <property type="match status" value="1"/>
</dbReference>
<dbReference type="InParanoid" id="Q01R38"/>
<protein>
    <submittedName>
        <fullName evidence="2">Putative methyltransferase CmuC</fullName>
    </submittedName>
</protein>
<evidence type="ECO:0000259" key="1">
    <source>
        <dbReference type="Pfam" id="PF01208"/>
    </source>
</evidence>
<sequence>MLRPVLSRDTNCVLSQTIVSSRARLRAALDHREPDRIPLDFGSTNVTGIHVSCVAALRDYYGLLRGPVKAYEPFQMLGLLEEDLRAAMGIDVAGVFPRKVKFGSPAADWKEWSFRGLEVLVPGGFQITNEPNGDILIYPEGDRTAAPCGRMPVGSAFFDNIIRQPEIDDARLDPADNLEEFGLVSEEDLEHIGRSVGAACASGAGVVATFGGTSFGDVGNVPAPSLKNPKGIRDITEWYISTRTRRSYIHSVFERQCEIGIANLARIHDRIGEAVDCMFVCGTDFGTQTSAFCSVATFRELWFPYYKRVNEWVHANTTWKCFKHSCGSVERFFDSFIDAGFDVINPVQCSAAGMDPVELKRKYGSRLVFWGGGVDTQKTLPFGTPQEVREEVLRRCEIFAPGGGFVFNSIHNLQAGTPVENIAAMVDAVHEFNGVSHA</sequence>
<dbReference type="AlphaFoldDB" id="Q01R38"/>
<dbReference type="PANTHER" id="PTHR47099">
    <property type="entry name" value="METHYLCOBAMIDE:COM METHYLTRANSFERASE MTBA"/>
    <property type="match status" value="1"/>
</dbReference>
<dbReference type="STRING" id="234267.Acid_6969"/>
<proteinExistence type="predicted"/>
<evidence type="ECO:0000313" key="2">
    <source>
        <dbReference type="EMBL" id="ABJ87882.1"/>
    </source>
</evidence>
<gene>
    <name evidence="2" type="ordered locus">Acid_6969</name>
</gene>
<dbReference type="eggNOG" id="COG0407">
    <property type="taxonomic scope" value="Bacteria"/>
</dbReference>
<name>Q01R38_SOLUE</name>
<dbReference type="SUPFAM" id="SSF51726">
    <property type="entry name" value="UROD/MetE-like"/>
    <property type="match status" value="1"/>
</dbReference>
<keyword evidence="2" id="KW-0489">Methyltransferase</keyword>
<dbReference type="InterPro" id="IPR052024">
    <property type="entry name" value="Methanogen_methyltrans"/>
</dbReference>
<feature type="domain" description="Uroporphyrinogen decarboxylase (URO-D)" evidence="1">
    <location>
        <begin position="284"/>
        <end position="432"/>
    </location>
</feature>
<dbReference type="EMBL" id="CP000473">
    <property type="protein sequence ID" value="ABJ87882.1"/>
    <property type="molecule type" value="Genomic_DNA"/>
</dbReference>
<reference evidence="2" key="1">
    <citation type="submission" date="2006-10" db="EMBL/GenBank/DDBJ databases">
        <title>Complete sequence of Solibacter usitatus Ellin6076.</title>
        <authorList>
            <consortium name="US DOE Joint Genome Institute"/>
            <person name="Copeland A."/>
            <person name="Lucas S."/>
            <person name="Lapidus A."/>
            <person name="Barry K."/>
            <person name="Detter J.C."/>
            <person name="Glavina del Rio T."/>
            <person name="Hammon N."/>
            <person name="Israni S."/>
            <person name="Dalin E."/>
            <person name="Tice H."/>
            <person name="Pitluck S."/>
            <person name="Thompson L.S."/>
            <person name="Brettin T."/>
            <person name="Bruce D."/>
            <person name="Han C."/>
            <person name="Tapia R."/>
            <person name="Gilna P."/>
            <person name="Schmutz J."/>
            <person name="Larimer F."/>
            <person name="Land M."/>
            <person name="Hauser L."/>
            <person name="Kyrpides N."/>
            <person name="Mikhailova N."/>
            <person name="Janssen P.H."/>
            <person name="Kuske C.R."/>
            <person name="Richardson P."/>
        </authorList>
    </citation>
    <scope>NUCLEOTIDE SEQUENCE</scope>
    <source>
        <strain evidence="2">Ellin6076</strain>
    </source>
</reference>
<organism evidence="2">
    <name type="scientific">Solibacter usitatus (strain Ellin6076)</name>
    <dbReference type="NCBI Taxonomy" id="234267"/>
    <lineage>
        <taxon>Bacteria</taxon>
        <taxon>Pseudomonadati</taxon>
        <taxon>Acidobacteriota</taxon>
        <taxon>Terriglobia</taxon>
        <taxon>Bryobacterales</taxon>
        <taxon>Solibacteraceae</taxon>
        <taxon>Candidatus Solibacter</taxon>
    </lineage>
</organism>
<keyword evidence="2" id="KW-0808">Transferase</keyword>
<dbReference type="Gene3D" id="3.20.20.210">
    <property type="match status" value="1"/>
</dbReference>
<dbReference type="GO" id="GO:0006779">
    <property type="term" value="P:porphyrin-containing compound biosynthetic process"/>
    <property type="evidence" value="ECO:0007669"/>
    <property type="project" value="InterPro"/>
</dbReference>
<dbReference type="PANTHER" id="PTHR47099:SF1">
    <property type="entry name" value="METHYLCOBAMIDE:COM METHYLTRANSFERASE MTBA"/>
    <property type="match status" value="1"/>
</dbReference>
<dbReference type="GO" id="GO:0032259">
    <property type="term" value="P:methylation"/>
    <property type="evidence" value="ECO:0007669"/>
    <property type="project" value="UniProtKB-KW"/>
</dbReference>
<dbReference type="GO" id="GO:0004853">
    <property type="term" value="F:uroporphyrinogen decarboxylase activity"/>
    <property type="evidence" value="ECO:0007669"/>
    <property type="project" value="InterPro"/>
</dbReference>
<dbReference type="InterPro" id="IPR000257">
    <property type="entry name" value="Uroporphyrinogen_deCOase"/>
</dbReference>
<dbReference type="InterPro" id="IPR038071">
    <property type="entry name" value="UROD/MetE-like_sf"/>
</dbReference>